<gene>
    <name evidence="2" type="ORF">AULFYP135_01097</name>
</gene>
<protein>
    <submittedName>
        <fullName evidence="2">Uncharacterized protein</fullName>
    </submittedName>
</protein>
<feature type="region of interest" description="Disordered" evidence="1">
    <location>
        <begin position="661"/>
        <end position="688"/>
    </location>
</feature>
<sequence>MLRDGNPIDNLLLNEEEKAPCQALLPDWGLSLAMLDVKAHPHKEGSLGWDYYTTRFQLGGKTFEGTINIANSPNGRVFYDITKIREIPGAYGMPSTPVATVTPISENLSTPRVPQLGEKVNGEGQRAPLKLRETDGRPGLVRDALSRRWDTRMRRDVDAAAKLANVSVVVEEDMGDLDGLYDGRTNTLHISAKAQNPLRVVITHEITHAMKTSNPAGYRELQSAAFQMMQETGDLERVSAMLGESYGEMTQDELNEELVAHFMQNTMEDIGQFEQLIGVNRNVAQRLLDALDNFLRRNAIHWNGGEDRTAGVWSSYTYHDLEEVREKWAACLRGAGPNAPGRDVVRKLFVGPSAQEIQLAEQLEQQGKTREEIWKELGMFRGEEGLWRKEISDQDAEINYSRIGDGKTLQDILEHQKLYRRYPELANLPVTHENIGNAQGMAGYSPSRDTVIFNTNTNVAMLDDMGWTPLEALIHETQHAIQAREGFAKGGSPRSVAKYKREQLRHRAEQISEYQQLPTQQAKDAFVEEMFLNTTPEHTMKSASEKAYSELVGEQEAFEVMERMELNNEERRQQMPKRAENPLIVLQDGTVLDGPVLPPYDGSTMQKGGDHNGIDQGAGKEVGISGEEYIQPHTGQSVGAGLGSDSGGLQEISGQLLQQLSGADTRRSGTIGQRVPVSSLSKRSEGLTPSRQIAPELIEKYRAIPKGEHPANDVQVPAATGEGQRTRQTVRTVLESSHADARLMEQTEQKLRQGLLSYKPISNAEALQKANQTLETEGYDRALGRFSGAIGGETAGGAPTGRTDKYTIALGERLLAEAQNRGDTKAAMDILSQLAVEATVSGQNVQAISMLKRMGPQGELLTLQAAVNRLNNELGKKQAQQRQKNGEQIAQLEAQKGTALNQLQIDQLNREIAKLSGEITLPQEAAADILSQTSPKGLEEAVERAYIQVAKQVPADWLTKWNALRYMSMLTNPTTHIRNILGNAAFYPVVQLKNLVKIPLEQSAQKLMPKYAGDPTAAVLNRGNKTDRGYLQMAAESFQENQKVLKAGGKYNPSDLIRQHQTVFDGKLLGLDTPFTNNAFTQAMGKTMEAIRKANGGALEAEDLWFLRSNYETAFAQVLKANDYQSQNPARQKEILKNAQQWASEEAWRATYRDASKFADALSQFSRTNPVTNLLIEGVAPFKKTPVNILKRGVNYSPAGILAGVYNLNQAVRTGKVDAAHALDQLASGLTGSGIMALGFFLSKLGLFTGGAEEDKKKEAYDRQVSGWQPYALRLGDATYTLDWLAPTSLPFFTGVALQQELEQGSLGPEAAWEAVLSLTNPMVEMSMLSGLDRAIQSASYAQNNGGNAIQAFAVSAAESYFGQAFPTAFGRVNRILDGTQRNTYYKDKNSLVPGDLQAAFRSTVLQKGIPGGSKYIEPKLDVWGREQKAPLGERVIENLVSPGYYSKSKQDKVDKEVLRLYHKLGDNGVIPNASPQKYIQRDGKRHDFSAKEYTAYTRERGQQSHQILEDFLGSREWKKLSDREKAAMVEKAYDLADELGRKKAVRSYQYDRATAKAVETCKQAGIAYGEYLLAKQAADQNGNGSVTKDEAKTYLDSRSDLRKSQKASLFSAFSTAKQNPYQ</sequence>
<feature type="compositionally biased region" description="Basic and acidic residues" evidence="1">
    <location>
        <begin position="1588"/>
        <end position="1604"/>
    </location>
</feature>
<evidence type="ECO:0000256" key="1">
    <source>
        <dbReference type="SAM" id="MobiDB-lite"/>
    </source>
</evidence>
<dbReference type="EMBL" id="CACRSL010000003">
    <property type="protein sequence ID" value="VYS96488.1"/>
    <property type="molecule type" value="Genomic_DNA"/>
</dbReference>
<organism evidence="2">
    <name type="scientific">uncultured Anaerotruncus sp</name>
    <dbReference type="NCBI Taxonomy" id="905011"/>
    <lineage>
        <taxon>Bacteria</taxon>
        <taxon>Bacillati</taxon>
        <taxon>Bacillota</taxon>
        <taxon>Clostridia</taxon>
        <taxon>Eubacteriales</taxon>
        <taxon>Oscillospiraceae</taxon>
        <taxon>Anaerotruncus</taxon>
        <taxon>environmental samples</taxon>
    </lineage>
</organism>
<name>A0A6N2SVB8_9FIRM</name>
<accession>A0A6N2SVB8</accession>
<reference evidence="2" key="1">
    <citation type="submission" date="2019-11" db="EMBL/GenBank/DDBJ databases">
        <authorList>
            <person name="Feng L."/>
        </authorList>
    </citation>
    <scope>NUCLEOTIDE SEQUENCE</scope>
    <source>
        <strain evidence="2">AundefinedLFYP135</strain>
    </source>
</reference>
<evidence type="ECO:0000313" key="2">
    <source>
        <dbReference type="EMBL" id="VYS96488.1"/>
    </source>
</evidence>
<feature type="region of interest" description="Disordered" evidence="1">
    <location>
        <begin position="1580"/>
        <end position="1605"/>
    </location>
</feature>
<proteinExistence type="predicted"/>